<dbReference type="HOGENOM" id="CLU_351878_0_0_0"/>
<organism evidence="2 3">
    <name type="scientific">Deferribacter desulfuricans (strain DSM 14783 / JCM 11476 / NBRC 101012 / SSM1)</name>
    <dbReference type="NCBI Taxonomy" id="639282"/>
    <lineage>
        <taxon>Bacteria</taxon>
        <taxon>Pseudomonadati</taxon>
        <taxon>Deferribacterota</taxon>
        <taxon>Deferribacteres</taxon>
        <taxon>Deferribacterales</taxon>
        <taxon>Deferribacteraceae</taxon>
        <taxon>Deferribacter</taxon>
    </lineage>
</organism>
<evidence type="ECO:0000259" key="1">
    <source>
        <dbReference type="PROSITE" id="PS50011"/>
    </source>
</evidence>
<dbReference type="eggNOG" id="COG0515">
    <property type="taxonomic scope" value="Bacteria"/>
</dbReference>
<reference evidence="2 3" key="1">
    <citation type="journal article" date="2010" name="DNA Res.">
        <title>Bacterial lifestyle in a deep-sea hydrothermal vent chimney revealed by the genome sequence of the thermophilic bacterium Deferribacter desulfuricans SSM1.</title>
        <authorList>
            <person name="Takaki Y."/>
            <person name="Shimamura S."/>
            <person name="Nakagawa S."/>
            <person name="Fukuhara Y."/>
            <person name="Horikawa H."/>
            <person name="Ankai A."/>
            <person name="Harada T."/>
            <person name="Hosoyama A."/>
            <person name="Oguchi A."/>
            <person name="Fukui S."/>
            <person name="Fujita N."/>
            <person name="Takami H."/>
            <person name="Takai K."/>
        </authorList>
    </citation>
    <scope>NUCLEOTIDE SEQUENCE [LARGE SCALE GENOMIC DNA]</scope>
    <source>
        <strain evidence="3">DSM 14783 / JCM 11476 / NBRC 101012 / SSM1</strain>
    </source>
</reference>
<dbReference type="InterPro" id="IPR011009">
    <property type="entry name" value="Kinase-like_dom_sf"/>
</dbReference>
<dbReference type="EMBL" id="AP011529">
    <property type="protein sequence ID" value="BAI80605.1"/>
    <property type="molecule type" value="Genomic_DNA"/>
</dbReference>
<dbReference type="InterPro" id="IPR000719">
    <property type="entry name" value="Prot_kinase_dom"/>
</dbReference>
<dbReference type="PANTHER" id="PTHR38032">
    <property type="entry name" value="POLYMERASE-RELATED"/>
    <property type="match status" value="1"/>
</dbReference>
<sequence length="799" mass="91000">MNTDFFDRYDKKSFLAITPSGNAFLAEDNHFQRKVILKEIPKSDANIKKRFENIVKTAGQIIHPSVLTIMDFAEDENNYYLIQEYIDLEHDSFSLNKIASLDISQKAEIILDIIDALQFAYESNMIHKNLYLDSIYLTKNQKVKIDNFGIDRVVTKNNLISELGFSTSPPPFIPPEKIAGKHSTYKSDIFQLGCIIFTLFTTIYPFGEKISDNALLNIKKLNYPHLSLFSNVPDNIKEAIKQCLKLDPNQRINDYQQLIDLIKDFNKKQITVSEEPFTIIELDKKLYLVVNDPNISKEKILEALIDEGYLVDENKVEEAIKFSKGNAYLISERVEKFDLSKFKDITLTVSQDRLEAYLSLPKYHNLTKNDIIFFLKKNHINYGINEENIDKILKNPSLNIPVSVGKKPINGTDAFIIYFFEKDNIYKPKILDNDRVDFKEINFIQPVKKNDVLCVKIPYTEGIDGIDVYGRPIKAKPGKDFKLPVGKNTYVSSDGLKLISTVDGQITYNGNQVNVIEVIIINSNVDYSVGNINYHGDVIINGDVLSGFDINAGGDIKIRGIVEGCKIISENGSIVINGGVFGKDKAVIKALKKITAEFIQDAEVFCEQDIEVLDYVRNSKVVCNGYFKCIRKTGTVHTCSITASDFIEVNIAGTIPYTKTQLKIIPLNKTLIKQKLNSNKEAQNKINNSLSYVKEIIKKIILKYGNIEDAVMDKEYQLNIERLKQLEQKLKHILVKEKVLNSLYERSVKHNPFIKINKTLYSDVILKIGNYSYTSHKDYFNQILVKIEEGDIQLIGGDL</sequence>
<dbReference type="Pfam" id="PF20250">
    <property type="entry name" value="FapA_N"/>
    <property type="match status" value="1"/>
</dbReference>
<dbReference type="InterPro" id="IPR005646">
    <property type="entry name" value="FapA"/>
</dbReference>
<dbReference type="eggNOG" id="COG1315">
    <property type="taxonomic scope" value="Bacteria"/>
</dbReference>
<dbReference type="CDD" id="cd14014">
    <property type="entry name" value="STKc_PknB_like"/>
    <property type="match status" value="1"/>
</dbReference>
<dbReference type="KEGG" id="ddf:DEFDS_1136"/>
<gene>
    <name evidence="2" type="ordered locus">DEFDS_1136</name>
</gene>
<dbReference type="InterPro" id="IPR046866">
    <property type="entry name" value="FapA_N"/>
</dbReference>
<dbReference type="PANTHER" id="PTHR38032:SF1">
    <property type="entry name" value="RNA-BINDING PROTEIN KHPB N-TERMINAL DOMAIN-CONTAINING PROTEIN"/>
    <property type="match status" value="1"/>
</dbReference>
<proteinExistence type="predicted"/>
<dbReference type="RefSeq" id="WP_013007852.1">
    <property type="nucleotide sequence ID" value="NC_013939.1"/>
</dbReference>
<dbReference type="Proteomes" id="UP000001520">
    <property type="component" value="Chromosome"/>
</dbReference>
<dbReference type="InterPro" id="IPR046865">
    <property type="entry name" value="FapA_b_solenoid"/>
</dbReference>
<name>D3PDD2_DEFDS</name>
<dbReference type="SUPFAM" id="SSF56112">
    <property type="entry name" value="Protein kinase-like (PK-like)"/>
    <property type="match status" value="1"/>
</dbReference>
<protein>
    <recommendedName>
        <fullName evidence="1">Protein kinase domain-containing protein</fullName>
    </recommendedName>
</protein>
<feature type="domain" description="Protein kinase" evidence="1">
    <location>
        <begin position="9"/>
        <end position="278"/>
    </location>
</feature>
<dbReference type="OrthoDB" id="9816426at2"/>
<dbReference type="STRING" id="639282.DEFDS_1136"/>
<dbReference type="GO" id="GO:0004672">
    <property type="term" value="F:protein kinase activity"/>
    <property type="evidence" value="ECO:0007669"/>
    <property type="project" value="InterPro"/>
</dbReference>
<dbReference type="AlphaFoldDB" id="D3PDD2"/>
<dbReference type="Pfam" id="PF00069">
    <property type="entry name" value="Pkinase"/>
    <property type="match status" value="1"/>
</dbReference>
<dbReference type="PROSITE" id="PS50011">
    <property type="entry name" value="PROTEIN_KINASE_DOM"/>
    <property type="match status" value="1"/>
</dbReference>
<dbReference type="Pfam" id="PF03961">
    <property type="entry name" value="FapA"/>
    <property type="match status" value="1"/>
</dbReference>
<keyword evidence="3" id="KW-1185">Reference proteome</keyword>
<dbReference type="GO" id="GO:0005524">
    <property type="term" value="F:ATP binding"/>
    <property type="evidence" value="ECO:0007669"/>
    <property type="project" value="InterPro"/>
</dbReference>
<accession>D3PDD2</accession>
<dbReference type="Gene3D" id="3.30.200.20">
    <property type="entry name" value="Phosphorylase Kinase, domain 1"/>
    <property type="match status" value="1"/>
</dbReference>
<dbReference type="Gene3D" id="1.10.510.10">
    <property type="entry name" value="Transferase(Phosphotransferase) domain 1"/>
    <property type="match status" value="1"/>
</dbReference>
<evidence type="ECO:0000313" key="3">
    <source>
        <dbReference type="Proteomes" id="UP000001520"/>
    </source>
</evidence>
<evidence type="ECO:0000313" key="2">
    <source>
        <dbReference type="EMBL" id="BAI80605.1"/>
    </source>
</evidence>